<dbReference type="Gene3D" id="2.60.40.420">
    <property type="entry name" value="Cupredoxins - blue copper proteins"/>
    <property type="match status" value="1"/>
</dbReference>
<sequence>MATWWIVTKKHWRIGLISVAAVMCVTAFWRYETNRIQENAAQSQPTEKRVIHMITSEVKGKTEDGKEIEVYRFDPGTVPANDGELVELRIRGVNGKQHDFFIEGMDIRGTIYKNKETVVTFIAKEGIYPIICANHADAAHEGPMIGYIVVD</sequence>
<keyword evidence="1" id="KW-0472">Membrane</keyword>
<dbReference type="Proteomes" id="UP000634529">
    <property type="component" value="Unassembled WGS sequence"/>
</dbReference>
<name>A0ABR9AZF5_9BACL</name>
<keyword evidence="1" id="KW-1133">Transmembrane helix</keyword>
<keyword evidence="1" id="KW-0812">Transmembrane</keyword>
<evidence type="ECO:0000313" key="3">
    <source>
        <dbReference type="Proteomes" id="UP000634529"/>
    </source>
</evidence>
<keyword evidence="3" id="KW-1185">Reference proteome</keyword>
<evidence type="ECO:0000256" key="1">
    <source>
        <dbReference type="SAM" id="Phobius"/>
    </source>
</evidence>
<protein>
    <submittedName>
        <fullName evidence="2">Transcriptional regulator</fullName>
    </submittedName>
</protein>
<dbReference type="EMBL" id="JACYTN010000011">
    <property type="protein sequence ID" value="MBD8499392.1"/>
    <property type="molecule type" value="Genomic_DNA"/>
</dbReference>
<organism evidence="2 3">
    <name type="scientific">Paenibacillus arenosi</name>
    <dbReference type="NCBI Taxonomy" id="2774142"/>
    <lineage>
        <taxon>Bacteria</taxon>
        <taxon>Bacillati</taxon>
        <taxon>Bacillota</taxon>
        <taxon>Bacilli</taxon>
        <taxon>Bacillales</taxon>
        <taxon>Paenibacillaceae</taxon>
        <taxon>Paenibacillus</taxon>
    </lineage>
</organism>
<gene>
    <name evidence="2" type="ORF">IFO66_13935</name>
</gene>
<accession>A0ABR9AZF5</accession>
<reference evidence="2 3" key="1">
    <citation type="submission" date="2020-09" db="EMBL/GenBank/DDBJ databases">
        <title>Paenibacillus sp. CAU 1523 isolated from sand of Haeundae Beach.</title>
        <authorList>
            <person name="Kim W."/>
        </authorList>
    </citation>
    <scope>NUCLEOTIDE SEQUENCE [LARGE SCALE GENOMIC DNA]</scope>
    <source>
        <strain evidence="2 3">CAU 1523</strain>
    </source>
</reference>
<proteinExistence type="predicted"/>
<dbReference type="SUPFAM" id="SSF49503">
    <property type="entry name" value="Cupredoxins"/>
    <property type="match status" value="1"/>
</dbReference>
<feature type="transmembrane region" description="Helical" evidence="1">
    <location>
        <begin position="12"/>
        <end position="31"/>
    </location>
</feature>
<evidence type="ECO:0000313" key="2">
    <source>
        <dbReference type="EMBL" id="MBD8499392.1"/>
    </source>
</evidence>
<dbReference type="InterPro" id="IPR008972">
    <property type="entry name" value="Cupredoxin"/>
</dbReference>
<comment type="caution">
    <text evidence="2">The sequence shown here is derived from an EMBL/GenBank/DDBJ whole genome shotgun (WGS) entry which is preliminary data.</text>
</comment>
<dbReference type="RefSeq" id="WP_192025733.1">
    <property type="nucleotide sequence ID" value="NZ_JACYTN010000011.1"/>
</dbReference>